<dbReference type="InterPro" id="IPR011256">
    <property type="entry name" value="Reg_factor_effector_dom_sf"/>
</dbReference>
<dbReference type="GO" id="GO:0005657">
    <property type="term" value="C:replication fork"/>
    <property type="evidence" value="ECO:0007669"/>
    <property type="project" value="TreeGrafter"/>
</dbReference>
<feature type="compositionally biased region" description="Low complexity" evidence="1">
    <location>
        <begin position="241"/>
        <end position="250"/>
    </location>
</feature>
<dbReference type="GO" id="GO:0106300">
    <property type="term" value="P:protein-DNA covalent cross-linking repair"/>
    <property type="evidence" value="ECO:0007669"/>
    <property type="project" value="TreeGrafter"/>
</dbReference>
<evidence type="ECO:0000313" key="4">
    <source>
        <dbReference type="Proteomes" id="UP000283509"/>
    </source>
</evidence>
<dbReference type="SUPFAM" id="SSF55136">
    <property type="entry name" value="Probable bacterial effector-binding domain"/>
    <property type="match status" value="1"/>
</dbReference>
<name>A0A3R7M2L2_PENVA</name>
<dbReference type="Proteomes" id="UP000283509">
    <property type="component" value="Unassembled WGS sequence"/>
</dbReference>
<feature type="compositionally biased region" description="Acidic residues" evidence="1">
    <location>
        <begin position="138"/>
        <end position="153"/>
    </location>
</feature>
<dbReference type="STRING" id="6689.A0A3R7M2L2"/>
<dbReference type="OrthoDB" id="2140079at2759"/>
<dbReference type="PANTHER" id="PTHR15949">
    <property type="entry name" value="TESTIS-EXPRESSED PROTEIN 264"/>
    <property type="match status" value="1"/>
</dbReference>
<organism evidence="3 4">
    <name type="scientific">Penaeus vannamei</name>
    <name type="common">Whiteleg shrimp</name>
    <name type="synonym">Litopenaeus vannamei</name>
    <dbReference type="NCBI Taxonomy" id="6689"/>
    <lineage>
        <taxon>Eukaryota</taxon>
        <taxon>Metazoa</taxon>
        <taxon>Ecdysozoa</taxon>
        <taxon>Arthropoda</taxon>
        <taxon>Crustacea</taxon>
        <taxon>Multicrustacea</taxon>
        <taxon>Malacostraca</taxon>
        <taxon>Eumalacostraca</taxon>
        <taxon>Eucarida</taxon>
        <taxon>Decapoda</taxon>
        <taxon>Dendrobranchiata</taxon>
        <taxon>Penaeoidea</taxon>
        <taxon>Penaeidae</taxon>
        <taxon>Penaeus</taxon>
    </lineage>
</organism>
<feature type="domain" description="GyrI-like small molecule binding" evidence="2">
    <location>
        <begin position="12"/>
        <end position="114"/>
    </location>
</feature>
<dbReference type="AlphaFoldDB" id="A0A3R7M2L2"/>
<dbReference type="Gene3D" id="3.20.80.10">
    <property type="entry name" value="Regulatory factor, effector binding domain"/>
    <property type="match status" value="1"/>
</dbReference>
<dbReference type="Pfam" id="PF06445">
    <property type="entry name" value="GyrI-like"/>
    <property type="match status" value="1"/>
</dbReference>
<keyword evidence="4" id="KW-1185">Reference proteome</keyword>
<reference evidence="3 4" key="2">
    <citation type="submission" date="2019-01" db="EMBL/GenBank/DDBJ databases">
        <title>The decoding of complex shrimp genome reveals the adaptation for benthos swimmer, frequently molting mechanism and breeding impact on genome.</title>
        <authorList>
            <person name="Sun Y."/>
            <person name="Gao Y."/>
            <person name="Yu Y."/>
        </authorList>
    </citation>
    <scope>NUCLEOTIDE SEQUENCE [LARGE SCALE GENOMIC DNA]</scope>
    <source>
        <tissue evidence="3">Muscle</tissue>
    </source>
</reference>
<evidence type="ECO:0000259" key="2">
    <source>
        <dbReference type="Pfam" id="PF06445"/>
    </source>
</evidence>
<accession>A0A3R7M2L2</accession>
<protein>
    <recommendedName>
        <fullName evidence="2">GyrI-like small molecule binding domain-containing protein</fullName>
    </recommendedName>
</protein>
<dbReference type="EMBL" id="QCYY01002331">
    <property type="protein sequence ID" value="ROT71206.1"/>
    <property type="molecule type" value="Genomic_DNA"/>
</dbReference>
<reference evidence="3 4" key="1">
    <citation type="submission" date="2018-04" db="EMBL/GenBank/DDBJ databases">
        <authorList>
            <person name="Zhang X."/>
            <person name="Yuan J."/>
            <person name="Li F."/>
            <person name="Xiang J."/>
        </authorList>
    </citation>
    <scope>NUCLEOTIDE SEQUENCE [LARGE SCALE GENOMIC DNA]</scope>
    <source>
        <tissue evidence="3">Muscle</tissue>
    </source>
</reference>
<dbReference type="GO" id="GO:0005634">
    <property type="term" value="C:nucleus"/>
    <property type="evidence" value="ECO:0007669"/>
    <property type="project" value="TreeGrafter"/>
</dbReference>
<dbReference type="GO" id="GO:0061709">
    <property type="term" value="P:reticulophagy"/>
    <property type="evidence" value="ECO:0007669"/>
    <property type="project" value="TreeGrafter"/>
</dbReference>
<proteinExistence type="predicted"/>
<dbReference type="GO" id="GO:0000421">
    <property type="term" value="C:autophagosome membrane"/>
    <property type="evidence" value="ECO:0007669"/>
    <property type="project" value="TreeGrafter"/>
</dbReference>
<dbReference type="PANTHER" id="PTHR15949:SF3">
    <property type="entry name" value="TESTIS-EXPRESSED PROTEIN 264"/>
    <property type="match status" value="1"/>
</dbReference>
<dbReference type="GO" id="GO:0005789">
    <property type="term" value="C:endoplasmic reticulum membrane"/>
    <property type="evidence" value="ECO:0007669"/>
    <property type="project" value="TreeGrafter"/>
</dbReference>
<dbReference type="InterPro" id="IPR029442">
    <property type="entry name" value="GyrI-like"/>
</dbReference>
<feature type="region of interest" description="Disordered" evidence="1">
    <location>
        <begin position="138"/>
        <end position="316"/>
    </location>
</feature>
<feature type="compositionally biased region" description="Basic and acidic residues" evidence="1">
    <location>
        <begin position="307"/>
        <end position="316"/>
    </location>
</feature>
<gene>
    <name evidence="3" type="ORF">C7M84_010496</name>
</gene>
<feature type="compositionally biased region" description="Polar residues" evidence="1">
    <location>
        <begin position="185"/>
        <end position="216"/>
    </location>
</feature>
<sequence>MLFTEVHTLLPQYRTVGVYYDDPNTKQPHKLRYIVGIILSENGSPTNAEHVKLLEENNYRFATFPSIDHAVQTRFPFKSTISIIVAIMKVYPSLREYIEHRSLCARPFLEVYDNEKSEILFVGPLARQDDFYVPEVLQEEEDNRDDDDFEDDRTENSSRSWDESASFIRGGGDLNDSECSESVGDDSSSHPLASTQDSPSVPPSSSLQDRTDSSTLHVLPPPAQGEPETPGGNQPVPPPTEVVAASTSAVVPPPAPANEGLDGADTASAGGDESDANTGSSFEEIDEREAAVMPEVGTMDENLSASVKKDEDEGER</sequence>
<evidence type="ECO:0000256" key="1">
    <source>
        <dbReference type="SAM" id="MobiDB-lite"/>
    </source>
</evidence>
<comment type="caution">
    <text evidence="3">The sequence shown here is derived from an EMBL/GenBank/DDBJ whole genome shotgun (WGS) entry which is preliminary data.</text>
</comment>
<evidence type="ECO:0000313" key="3">
    <source>
        <dbReference type="EMBL" id="ROT71206.1"/>
    </source>
</evidence>